<keyword evidence="2" id="KW-0802">TPR repeat</keyword>
<gene>
    <name evidence="4" type="ORF">HS088_TW22G01001</name>
</gene>
<keyword evidence="5" id="KW-1185">Reference proteome</keyword>
<evidence type="ECO:0000256" key="1">
    <source>
        <dbReference type="ARBA" id="ARBA00022737"/>
    </source>
</evidence>
<dbReference type="SMART" id="SM00666">
    <property type="entry name" value="PB1"/>
    <property type="match status" value="1"/>
</dbReference>
<comment type="caution">
    <text evidence="4">The sequence shown here is derived from an EMBL/GenBank/DDBJ whole genome shotgun (WGS) entry which is preliminary data.</text>
</comment>
<dbReference type="PANTHER" id="PTHR46183:SF4">
    <property type="entry name" value="PROTEIN PHOX4"/>
    <property type="match status" value="1"/>
</dbReference>
<dbReference type="EMBL" id="JAAARO010000022">
    <property type="protein sequence ID" value="KAF5727308.1"/>
    <property type="molecule type" value="Genomic_DNA"/>
</dbReference>
<feature type="domain" description="PB1" evidence="3">
    <location>
        <begin position="40"/>
        <end position="119"/>
    </location>
</feature>
<dbReference type="SUPFAM" id="SSF54277">
    <property type="entry name" value="CAD &amp; PB1 domains"/>
    <property type="match status" value="1"/>
</dbReference>
<reference evidence="4 5" key="1">
    <citation type="journal article" date="2020" name="Nat. Commun.">
        <title>Genome of Tripterygium wilfordii and identification of cytochrome P450 involved in triptolide biosynthesis.</title>
        <authorList>
            <person name="Tu L."/>
            <person name="Su P."/>
            <person name="Zhang Z."/>
            <person name="Gao L."/>
            <person name="Wang J."/>
            <person name="Hu T."/>
            <person name="Zhou J."/>
            <person name="Zhang Y."/>
            <person name="Zhao Y."/>
            <person name="Liu Y."/>
            <person name="Song Y."/>
            <person name="Tong Y."/>
            <person name="Lu Y."/>
            <person name="Yang J."/>
            <person name="Xu C."/>
            <person name="Jia M."/>
            <person name="Peters R.J."/>
            <person name="Huang L."/>
            <person name="Gao W."/>
        </authorList>
    </citation>
    <scope>NUCLEOTIDE SEQUENCE [LARGE SCALE GENOMIC DNA]</scope>
    <source>
        <strain evidence="5">cv. XIE 37</strain>
        <tissue evidence="4">Leaf</tissue>
    </source>
</reference>
<accession>A0A7J7BZN6</accession>
<evidence type="ECO:0000313" key="4">
    <source>
        <dbReference type="EMBL" id="KAF5727308.1"/>
    </source>
</evidence>
<dbReference type="InParanoid" id="A0A7J7BZN6"/>
<dbReference type="InterPro" id="IPR044517">
    <property type="entry name" value="PHOX1-4"/>
</dbReference>
<dbReference type="Proteomes" id="UP000593562">
    <property type="component" value="Unassembled WGS sequence"/>
</dbReference>
<dbReference type="Gene3D" id="3.10.20.90">
    <property type="entry name" value="Phosphatidylinositol 3-kinase Catalytic Subunit, Chain A, domain 1"/>
    <property type="match status" value="1"/>
</dbReference>
<dbReference type="Pfam" id="PF00564">
    <property type="entry name" value="PB1"/>
    <property type="match status" value="1"/>
</dbReference>
<evidence type="ECO:0000256" key="2">
    <source>
        <dbReference type="ARBA" id="ARBA00022803"/>
    </source>
</evidence>
<name>A0A7J7BZN6_TRIWF</name>
<proteinExistence type="predicted"/>
<sequence>MRLCQVVKDKLQKKKKYSGKREGKEVEKDDEVVVEEKVISRTVKLVLDKDIMWAQLPVNCSIRLVRDIVRDKYLGLKGVLVKYRDQEGDLVAITTMEELKLAELSCDSRGSFRLYITQVNLDQEPAYEVADLKKKEEVYRQKKKPKLGMKLYSEAMEDTIASEDAQELFDITSDKFQKMAALALDAYDLPLSALR</sequence>
<dbReference type="InterPro" id="IPR000270">
    <property type="entry name" value="PB1_dom"/>
</dbReference>
<organism evidence="4 5">
    <name type="scientific">Tripterygium wilfordii</name>
    <name type="common">Thunder God vine</name>
    <dbReference type="NCBI Taxonomy" id="458696"/>
    <lineage>
        <taxon>Eukaryota</taxon>
        <taxon>Viridiplantae</taxon>
        <taxon>Streptophyta</taxon>
        <taxon>Embryophyta</taxon>
        <taxon>Tracheophyta</taxon>
        <taxon>Spermatophyta</taxon>
        <taxon>Magnoliopsida</taxon>
        <taxon>eudicotyledons</taxon>
        <taxon>Gunneridae</taxon>
        <taxon>Pentapetalae</taxon>
        <taxon>rosids</taxon>
        <taxon>fabids</taxon>
        <taxon>Celastrales</taxon>
        <taxon>Celastraceae</taxon>
        <taxon>Tripterygium</taxon>
    </lineage>
</organism>
<evidence type="ECO:0000259" key="3">
    <source>
        <dbReference type="SMART" id="SM00666"/>
    </source>
</evidence>
<dbReference type="PANTHER" id="PTHR46183">
    <property type="entry name" value="PROTEIN CLMP1"/>
    <property type="match status" value="1"/>
</dbReference>
<evidence type="ECO:0000313" key="5">
    <source>
        <dbReference type="Proteomes" id="UP000593562"/>
    </source>
</evidence>
<keyword evidence="1" id="KW-0677">Repeat</keyword>
<protein>
    <recommendedName>
        <fullName evidence="3">PB1 domain-containing protein</fullName>
    </recommendedName>
</protein>
<dbReference type="AlphaFoldDB" id="A0A7J7BZN6"/>